<reference evidence="1" key="2">
    <citation type="journal article" date="2015" name="Data Brief">
        <title>Shoot transcriptome of the giant reed, Arundo donax.</title>
        <authorList>
            <person name="Barrero R.A."/>
            <person name="Guerrero F.D."/>
            <person name="Moolhuijzen P."/>
            <person name="Goolsby J.A."/>
            <person name="Tidwell J."/>
            <person name="Bellgard S.E."/>
            <person name="Bellgard M.I."/>
        </authorList>
    </citation>
    <scope>NUCLEOTIDE SEQUENCE</scope>
    <source>
        <tissue evidence="1">Shoot tissue taken approximately 20 cm above the soil surface</tissue>
    </source>
</reference>
<accession>A0A0A8Z8F3</accession>
<name>A0A0A8Z8F3_ARUDO</name>
<reference evidence="1" key="1">
    <citation type="submission" date="2014-09" db="EMBL/GenBank/DDBJ databases">
        <authorList>
            <person name="Magalhaes I.L.F."/>
            <person name="Oliveira U."/>
            <person name="Santos F.R."/>
            <person name="Vidigal T.H.D.A."/>
            <person name="Brescovit A.D."/>
            <person name="Santos A.J."/>
        </authorList>
    </citation>
    <scope>NUCLEOTIDE SEQUENCE</scope>
    <source>
        <tissue evidence="1">Shoot tissue taken approximately 20 cm above the soil surface</tissue>
    </source>
</reference>
<dbReference type="EMBL" id="GBRH01263922">
    <property type="protein sequence ID" value="JAD33973.1"/>
    <property type="molecule type" value="Transcribed_RNA"/>
</dbReference>
<organism evidence="1">
    <name type="scientific">Arundo donax</name>
    <name type="common">Giant reed</name>
    <name type="synonym">Donax arundinaceus</name>
    <dbReference type="NCBI Taxonomy" id="35708"/>
    <lineage>
        <taxon>Eukaryota</taxon>
        <taxon>Viridiplantae</taxon>
        <taxon>Streptophyta</taxon>
        <taxon>Embryophyta</taxon>
        <taxon>Tracheophyta</taxon>
        <taxon>Spermatophyta</taxon>
        <taxon>Magnoliopsida</taxon>
        <taxon>Liliopsida</taxon>
        <taxon>Poales</taxon>
        <taxon>Poaceae</taxon>
        <taxon>PACMAD clade</taxon>
        <taxon>Arundinoideae</taxon>
        <taxon>Arundineae</taxon>
        <taxon>Arundo</taxon>
    </lineage>
</organism>
<dbReference type="AlphaFoldDB" id="A0A0A8Z8F3"/>
<evidence type="ECO:0000313" key="1">
    <source>
        <dbReference type="EMBL" id="JAD33973.1"/>
    </source>
</evidence>
<protein>
    <submittedName>
        <fullName evidence="1">Uncharacterized protein</fullName>
    </submittedName>
</protein>
<sequence length="121" mass="13285">MRLSYCYLRIVRISQIAAALEVILQGGTYPTKGYTSSTVRQAITDSEQIRMTHASAGVTTASTSRDMRDRGQQVHRDILEAVLGDNPQATPIVNRLKAILLVGTIQLNQRKATWSQGARAS</sequence>
<proteinExistence type="predicted"/>